<dbReference type="KEGG" id="psoj:PHYSODRAFT_259374"/>
<dbReference type="RefSeq" id="XP_009523551.1">
    <property type="nucleotide sequence ID" value="XM_009525256.1"/>
</dbReference>
<proteinExistence type="predicted"/>
<dbReference type="GeneID" id="20639063"/>
<dbReference type="AlphaFoldDB" id="G4Z4J0"/>
<gene>
    <name evidence="2" type="ORF">PHYSODRAFT_259374</name>
</gene>
<evidence type="ECO:0000313" key="3">
    <source>
        <dbReference type="Proteomes" id="UP000002640"/>
    </source>
</evidence>
<accession>G4Z4J0</accession>
<protein>
    <submittedName>
        <fullName evidence="2">Uncharacterized protein</fullName>
    </submittedName>
</protein>
<evidence type="ECO:0000313" key="2">
    <source>
        <dbReference type="EMBL" id="EGZ20834.1"/>
    </source>
</evidence>
<dbReference type="EMBL" id="JH159153">
    <property type="protein sequence ID" value="EGZ20834.1"/>
    <property type="molecule type" value="Genomic_DNA"/>
</dbReference>
<organism evidence="2 3">
    <name type="scientific">Phytophthora sojae (strain P6497)</name>
    <name type="common">Soybean stem and root rot agent</name>
    <name type="synonym">Phytophthora megasperma f. sp. glycines</name>
    <dbReference type="NCBI Taxonomy" id="1094619"/>
    <lineage>
        <taxon>Eukaryota</taxon>
        <taxon>Sar</taxon>
        <taxon>Stramenopiles</taxon>
        <taxon>Oomycota</taxon>
        <taxon>Peronosporomycetes</taxon>
        <taxon>Peronosporales</taxon>
        <taxon>Peronosporaceae</taxon>
        <taxon>Phytophthora</taxon>
    </lineage>
</organism>
<dbReference type="Proteomes" id="UP000002640">
    <property type="component" value="Unassembled WGS sequence"/>
</dbReference>
<feature type="region of interest" description="Disordered" evidence="1">
    <location>
        <begin position="1"/>
        <end position="40"/>
    </location>
</feature>
<keyword evidence="3" id="KW-1185">Reference proteome</keyword>
<evidence type="ECO:0000256" key="1">
    <source>
        <dbReference type="SAM" id="MobiDB-lite"/>
    </source>
</evidence>
<dbReference type="SUPFAM" id="SSF51395">
    <property type="entry name" value="FMN-linked oxidoreductases"/>
    <property type="match status" value="1"/>
</dbReference>
<dbReference type="InParanoid" id="G4Z4J0"/>
<sequence>MADKPPSPTDQEAKAESNDEDIFTPRPDPEVTQPVDPVHQKEPAFYVGGKRFYAKSKAMKLDPPARTSPDALSDAWDVFVQSLVDDEASWMLTFHSLKNTFMTYTVEGEKLRVHQQTIGEGFPCCVLSEQKCPMCYADSLKAADHIRRGSDGMSDRLVRYIKQLDRRWARHALRREEDRRRVRALQEDIMDDITLAQAEPGKTDQRIRDIESDIYPNGLDSHQGKRASDGGQLITKAANIGSPTRGYLGAPGPSNRTSFGQLPVPSSVTMGNIDSSHAVMYEARNKHLFEEFLSDSVNTRTDKYGGRIDSTPRETYGYVVNKLCG</sequence>
<name>G4Z4J0_PHYSP</name>
<reference evidence="2 3" key="1">
    <citation type="journal article" date="2006" name="Science">
        <title>Phytophthora genome sequences uncover evolutionary origins and mechanisms of pathogenesis.</title>
        <authorList>
            <person name="Tyler B.M."/>
            <person name="Tripathy S."/>
            <person name="Zhang X."/>
            <person name="Dehal P."/>
            <person name="Jiang R.H."/>
            <person name="Aerts A."/>
            <person name="Arredondo F.D."/>
            <person name="Baxter L."/>
            <person name="Bensasson D."/>
            <person name="Beynon J.L."/>
            <person name="Chapman J."/>
            <person name="Damasceno C.M."/>
            <person name="Dorrance A.E."/>
            <person name="Dou D."/>
            <person name="Dickerman A.W."/>
            <person name="Dubchak I.L."/>
            <person name="Garbelotto M."/>
            <person name="Gijzen M."/>
            <person name="Gordon S.G."/>
            <person name="Govers F."/>
            <person name="Grunwald N.J."/>
            <person name="Huang W."/>
            <person name="Ivors K.L."/>
            <person name="Jones R.W."/>
            <person name="Kamoun S."/>
            <person name="Krampis K."/>
            <person name="Lamour K.H."/>
            <person name="Lee M.K."/>
            <person name="McDonald W.H."/>
            <person name="Medina M."/>
            <person name="Meijer H.J."/>
            <person name="Nordberg E.K."/>
            <person name="Maclean D.J."/>
            <person name="Ospina-Giraldo M.D."/>
            <person name="Morris P.F."/>
            <person name="Phuntumart V."/>
            <person name="Putnam N.H."/>
            <person name="Rash S."/>
            <person name="Rose J.K."/>
            <person name="Sakihama Y."/>
            <person name="Salamov A.A."/>
            <person name="Savidor A."/>
            <person name="Scheuring C.F."/>
            <person name="Smith B.M."/>
            <person name="Sobral B.W."/>
            <person name="Terry A."/>
            <person name="Torto-Alalibo T.A."/>
            <person name="Win J."/>
            <person name="Xu Z."/>
            <person name="Zhang H."/>
            <person name="Grigoriev I.V."/>
            <person name="Rokhsar D.S."/>
            <person name="Boore J.L."/>
        </authorList>
    </citation>
    <scope>NUCLEOTIDE SEQUENCE [LARGE SCALE GENOMIC DNA]</scope>
    <source>
        <strain evidence="2 3">P6497</strain>
    </source>
</reference>